<reference evidence="2 3" key="1">
    <citation type="submission" date="2024-01" db="EMBL/GenBank/DDBJ databases">
        <title>The genome sequence of Erythrobacteraceae sp. strain 1XM1-14.</title>
        <authorList>
            <person name="Liu Y."/>
        </authorList>
    </citation>
    <scope>NUCLEOTIDE SEQUENCE [LARGE SCALE GENOMIC DNA]</scope>
    <source>
        <strain evidence="2 3">1XM1-14</strain>
    </source>
</reference>
<sequence length="212" mass="23137">MRKNVRNALVLMAVAVPMTAVAADESQLGPTILSLEIEKPIPPGNLSLKNVSTSKVASRRELVVLGANPRFTVSAKAYCKPGAKLTSLQVFLGKVLIHNNTPLPFAPWAQSAKQNQVVGMGGVRVDIPVTLPVTRRDTKAAVDLTFNPVLAYEFMLDRFVEKGHTPAEYLRETQAFDMKVPSAWSPPAGWTAMRIRGWLGRPMPVCSCAKCR</sequence>
<keyword evidence="3" id="KW-1185">Reference proteome</keyword>
<feature type="signal peptide" evidence="1">
    <location>
        <begin position="1"/>
        <end position="22"/>
    </location>
</feature>
<accession>A0ABU7GCY5</accession>
<evidence type="ECO:0000313" key="2">
    <source>
        <dbReference type="EMBL" id="MEE1876973.1"/>
    </source>
</evidence>
<evidence type="ECO:0000256" key="1">
    <source>
        <dbReference type="SAM" id="SignalP"/>
    </source>
</evidence>
<organism evidence="2 3">
    <name type="scientific">Altererythrobacter litoralis</name>
    <dbReference type="NCBI Taxonomy" id="3113904"/>
    <lineage>
        <taxon>Bacteria</taxon>
        <taxon>Pseudomonadati</taxon>
        <taxon>Pseudomonadota</taxon>
        <taxon>Alphaproteobacteria</taxon>
        <taxon>Sphingomonadales</taxon>
        <taxon>Erythrobacteraceae</taxon>
        <taxon>Altererythrobacter</taxon>
    </lineage>
</organism>
<dbReference type="EMBL" id="JAZDQV010000003">
    <property type="protein sequence ID" value="MEE1876973.1"/>
    <property type="molecule type" value="Genomic_DNA"/>
</dbReference>
<evidence type="ECO:0008006" key="4">
    <source>
        <dbReference type="Google" id="ProtNLM"/>
    </source>
</evidence>
<dbReference type="RefSeq" id="WP_354144075.1">
    <property type="nucleotide sequence ID" value="NZ_JAZDQV010000003.1"/>
</dbReference>
<keyword evidence="1" id="KW-0732">Signal</keyword>
<dbReference type="Proteomes" id="UP001343492">
    <property type="component" value="Unassembled WGS sequence"/>
</dbReference>
<comment type="caution">
    <text evidence="2">The sequence shown here is derived from an EMBL/GenBank/DDBJ whole genome shotgun (WGS) entry which is preliminary data.</text>
</comment>
<evidence type="ECO:0000313" key="3">
    <source>
        <dbReference type="Proteomes" id="UP001343492"/>
    </source>
</evidence>
<proteinExistence type="predicted"/>
<protein>
    <recommendedName>
        <fullName evidence="4">DUF4403 family protein</fullName>
    </recommendedName>
</protein>
<gene>
    <name evidence="2" type="ORF">VRS74_04655</name>
</gene>
<feature type="chain" id="PRO_5045293666" description="DUF4403 family protein" evidence="1">
    <location>
        <begin position="23"/>
        <end position="212"/>
    </location>
</feature>
<name>A0ABU7GCY5_9SPHN</name>